<evidence type="ECO:0000313" key="4">
    <source>
        <dbReference type="Proteomes" id="UP000319986"/>
    </source>
</evidence>
<dbReference type="Pfam" id="PF14078">
    <property type="entry name" value="DUF4259"/>
    <property type="match status" value="1"/>
</dbReference>
<accession>A0A110BG38</accession>
<reference evidence="1" key="1">
    <citation type="submission" date="2015-11" db="EMBL/GenBank/DDBJ databases">
        <authorList>
            <person name="Zhang Y."/>
            <person name="Guo Z."/>
        </authorList>
    </citation>
    <scope>NUCLEOTIDE SEQUENCE [LARGE SCALE GENOMIC DNA]</scope>
    <source>
        <strain evidence="1">Mu292</strain>
    </source>
</reference>
<sequence>MSSWDETIFADDSSTDFLTECDDVADDDRELVLALQDACTVALNHASPGDADHTTGLCAATVAAVWAGAPFTASDVVDEHPLIRSRIGDCPDELQEVALPVLDGQLERLGEDAPDGLETSVEALS</sequence>
<dbReference type="OrthoDB" id="4427749at2"/>
<dbReference type="AlphaFoldDB" id="A0A110BG38"/>
<dbReference type="Proteomes" id="UP000319986">
    <property type="component" value="Unassembled WGS sequence"/>
</dbReference>
<evidence type="ECO:0008006" key="5">
    <source>
        <dbReference type="Google" id="ProtNLM"/>
    </source>
</evidence>
<gene>
    <name evidence="2" type="ORF">CVA01_03610</name>
    <name evidence="1" type="ORF">CVAR292_00068</name>
</gene>
<reference evidence="2 4" key="3">
    <citation type="submission" date="2019-06" db="EMBL/GenBank/DDBJ databases">
        <title>Whole genome shotgun sequence of Corynebacterium variabile NBRC 15286.</title>
        <authorList>
            <person name="Hosoyama A."/>
            <person name="Uohara A."/>
            <person name="Ohji S."/>
            <person name="Ichikawa N."/>
        </authorList>
    </citation>
    <scope>NUCLEOTIDE SEQUENCE [LARGE SCALE GENOMIC DNA]</scope>
    <source>
        <strain evidence="2 4">NBRC 15286</strain>
    </source>
</reference>
<reference evidence="3" key="2">
    <citation type="submission" date="2015-11" db="EMBL/GenBank/DDBJ databases">
        <authorList>
            <person name="Dugat-Bony E."/>
        </authorList>
    </citation>
    <scope>NUCLEOTIDE SEQUENCE [LARGE SCALE GENOMIC DNA]</scope>
    <source>
        <strain evidence="3">Mu292</strain>
    </source>
</reference>
<evidence type="ECO:0000313" key="3">
    <source>
        <dbReference type="Proteomes" id="UP000182498"/>
    </source>
</evidence>
<dbReference type="EMBL" id="BJNT01000003">
    <property type="protein sequence ID" value="GEC85047.1"/>
    <property type="molecule type" value="Genomic_DNA"/>
</dbReference>
<evidence type="ECO:0000313" key="2">
    <source>
        <dbReference type="EMBL" id="GEC85047.1"/>
    </source>
</evidence>
<name>A0A110BG38_9CORY</name>
<proteinExistence type="predicted"/>
<evidence type="ECO:0000313" key="1">
    <source>
        <dbReference type="EMBL" id="CUU64764.1"/>
    </source>
</evidence>
<dbReference type="InterPro" id="IPR025355">
    <property type="entry name" value="DUF4259"/>
</dbReference>
<dbReference type="EMBL" id="FAUH01000001">
    <property type="protein sequence ID" value="CUU64764.1"/>
    <property type="molecule type" value="Genomic_DNA"/>
</dbReference>
<protein>
    <recommendedName>
        <fullName evidence="5">DUF4259 domain-containing protein</fullName>
    </recommendedName>
</protein>
<keyword evidence="3" id="KW-1185">Reference proteome</keyword>
<dbReference type="RefSeq" id="WP_073883296.1">
    <property type="nucleotide sequence ID" value="NZ_CAURZS010000001.1"/>
</dbReference>
<dbReference type="Proteomes" id="UP000182498">
    <property type="component" value="Unassembled WGS sequence"/>
</dbReference>
<organism evidence="1 3">
    <name type="scientific">Corynebacterium variabile</name>
    <dbReference type="NCBI Taxonomy" id="1727"/>
    <lineage>
        <taxon>Bacteria</taxon>
        <taxon>Bacillati</taxon>
        <taxon>Actinomycetota</taxon>
        <taxon>Actinomycetes</taxon>
        <taxon>Mycobacteriales</taxon>
        <taxon>Corynebacteriaceae</taxon>
        <taxon>Corynebacterium</taxon>
    </lineage>
</organism>